<dbReference type="Proteomes" id="UP000007364">
    <property type="component" value="Unassembled WGS sequence"/>
</dbReference>
<dbReference type="InterPro" id="IPR041371">
    <property type="entry name" value="GH92_N"/>
</dbReference>
<feature type="domain" description="Glycosyl hydrolase family 92" evidence="5">
    <location>
        <begin position="283"/>
        <end position="741"/>
    </location>
</feature>
<dbReference type="InterPro" id="IPR012939">
    <property type="entry name" value="Glyco_hydro_92"/>
</dbReference>
<keyword evidence="7" id="KW-0378">Hydrolase</keyword>
<dbReference type="Gene3D" id="1.20.1050.60">
    <property type="entry name" value="alpha-1,2-mannosidase"/>
    <property type="match status" value="1"/>
</dbReference>
<dbReference type="Pfam" id="PF17678">
    <property type="entry name" value="Glyco_hydro_92N"/>
    <property type="match status" value="1"/>
</dbReference>
<dbReference type="GO" id="GO:0030246">
    <property type="term" value="F:carbohydrate binding"/>
    <property type="evidence" value="ECO:0007669"/>
    <property type="project" value="InterPro"/>
</dbReference>
<dbReference type="Gene3D" id="1.20.1610.10">
    <property type="entry name" value="alpha-1,2-mannosidases domains"/>
    <property type="match status" value="1"/>
</dbReference>
<dbReference type="GO" id="GO:0005975">
    <property type="term" value="P:carbohydrate metabolic process"/>
    <property type="evidence" value="ECO:0007669"/>
    <property type="project" value="InterPro"/>
</dbReference>
<keyword evidence="4" id="KW-1133">Transmembrane helix</keyword>
<dbReference type="InterPro" id="IPR014718">
    <property type="entry name" value="GH-type_carb-bd"/>
</dbReference>
<evidence type="ECO:0000259" key="5">
    <source>
        <dbReference type="Pfam" id="PF07971"/>
    </source>
</evidence>
<dbReference type="GO" id="GO:0005829">
    <property type="term" value="C:cytosol"/>
    <property type="evidence" value="ECO:0007669"/>
    <property type="project" value="TreeGrafter"/>
</dbReference>
<sequence length="743" mass="84050">MVKSVTIKYSNFFSRVGSKIFSILGLCCLVFLQWSCEEKPISKTAEVEEIKNYTDYVNTFIGTAPLTDPEQIGYTPPKDWRVWAGLVYPGSSLPNAMVQLSPITAYGTGAGYQYEDNEILGFTHTNKGHWNFCNIPILPIAGENATYPYGSSFSHSNEKASPAYYQVYLKDYKVNVELSSTLRAGIHKYSFQSQDNRMVLLDLGTANNHVDDWRFDKIGLNEMAGYQQMGSERIYFYAHVDAPIKGVQKINGGKSKGYVLLNLGESKSTVVLRIGLSFVSIENAKENLTKEIGSQTLEQVRQKGEAIWNGLLSKIAVKGGSEKEKTLFYSSLYRTFLWPALRSDANGDFRNEKDSIVNKGHRYYTNPSFWDTYRNKLVLLQILDPQLCNDIIKSLVDRGSHSGFIPTFFHGDHAAAFISGSYGRGIRDYDVQKAYELLLNNAYKQGGTRPYIKEYITQGFIADPDVENPHVETKAKAGVSKTLEYAYDDYALALLAKELKDSTHYSDLMKRANNYKNVFDTKTNFMRGKLEDGSWITPFDPQYPYYEYMYREANAWQVSFYVPHDMEGLKALYGSDQAFENKLDSLFTLKWNPEYIARNVSSFIGQYCHGNQPDHEAPFGYYFIDKPEKSQRIIDTILSDFYGIGEQGLALSGMDDAGEMSSWYVCSAMGLYPFSPADTEYLVSVPIFDQITVNTGAKNELKISTQPASRSLKRIVVNDTPMEGYFIPHKLFLEGGEISIETE</sequence>
<feature type="transmembrane region" description="Helical" evidence="4">
    <location>
        <begin position="12"/>
        <end position="34"/>
    </location>
</feature>
<dbReference type="PANTHER" id="PTHR12143:SF43">
    <property type="entry name" value="PUTATIVE-RELATED"/>
    <property type="match status" value="1"/>
</dbReference>
<comment type="subunit">
    <text evidence="2">Monomer.</text>
</comment>
<dbReference type="Pfam" id="PF07971">
    <property type="entry name" value="Glyco_hydro_92"/>
    <property type="match status" value="1"/>
</dbReference>
<evidence type="ECO:0000259" key="6">
    <source>
        <dbReference type="Pfam" id="PF17678"/>
    </source>
</evidence>
<gene>
    <name evidence="7" type="ORF">I215_14526</name>
</gene>
<keyword evidence="3" id="KW-0106">Calcium</keyword>
<dbReference type="GO" id="GO:0000224">
    <property type="term" value="F:peptide-N4-(N-acetyl-beta-glucosaminyl)asparagine amidase activity"/>
    <property type="evidence" value="ECO:0007669"/>
    <property type="project" value="TreeGrafter"/>
</dbReference>
<dbReference type="NCBIfam" id="TIGR01180">
    <property type="entry name" value="aman2_put"/>
    <property type="match status" value="1"/>
</dbReference>
<dbReference type="PATRIC" id="fig|555500.3.peg.2992"/>
<comment type="cofactor">
    <cofactor evidence="1">
        <name>Ca(2+)</name>
        <dbReference type="ChEBI" id="CHEBI:29108"/>
    </cofactor>
</comment>
<dbReference type="PANTHER" id="PTHR12143">
    <property type="entry name" value="PEPTIDE N-GLYCANASE PNGASE -RELATED"/>
    <property type="match status" value="1"/>
</dbReference>
<dbReference type="InterPro" id="IPR008928">
    <property type="entry name" value="6-hairpin_glycosidase_sf"/>
</dbReference>
<dbReference type="EMBL" id="AMSG01000034">
    <property type="protein sequence ID" value="EKF54043.1"/>
    <property type="molecule type" value="Genomic_DNA"/>
</dbReference>
<protein>
    <submittedName>
        <fullName evidence="7">Glycoside hydrolase family protein</fullName>
    </submittedName>
</protein>
<feature type="domain" description="Glycosyl hydrolase family 92 N-terminal" evidence="6">
    <location>
        <begin position="56"/>
        <end position="276"/>
    </location>
</feature>
<organism evidence="7 8">
    <name type="scientific">Galbibacter marinus</name>
    <dbReference type="NCBI Taxonomy" id="555500"/>
    <lineage>
        <taxon>Bacteria</taxon>
        <taxon>Pseudomonadati</taxon>
        <taxon>Bacteroidota</taxon>
        <taxon>Flavobacteriia</taxon>
        <taxon>Flavobacteriales</taxon>
        <taxon>Flavobacteriaceae</taxon>
        <taxon>Galbibacter</taxon>
    </lineage>
</organism>
<accession>K2NYZ8</accession>
<dbReference type="GO" id="GO:0006516">
    <property type="term" value="P:glycoprotein catabolic process"/>
    <property type="evidence" value="ECO:0007669"/>
    <property type="project" value="TreeGrafter"/>
</dbReference>
<evidence type="ECO:0000256" key="1">
    <source>
        <dbReference type="ARBA" id="ARBA00001913"/>
    </source>
</evidence>
<comment type="caution">
    <text evidence="7">The sequence shown here is derived from an EMBL/GenBank/DDBJ whole genome shotgun (WGS) entry which is preliminary data.</text>
</comment>
<name>K2NYZ8_9FLAO</name>
<dbReference type="SUPFAM" id="SSF48208">
    <property type="entry name" value="Six-hairpin glycosidases"/>
    <property type="match status" value="1"/>
</dbReference>
<dbReference type="eggNOG" id="COG3537">
    <property type="taxonomic scope" value="Bacteria"/>
</dbReference>
<evidence type="ECO:0000256" key="3">
    <source>
        <dbReference type="ARBA" id="ARBA00022837"/>
    </source>
</evidence>
<keyword evidence="8" id="KW-1185">Reference proteome</keyword>
<dbReference type="STRING" id="555500.I215_14526"/>
<dbReference type="RefSeq" id="WP_008992735.1">
    <property type="nucleotide sequence ID" value="NZ_AMSG01000034.1"/>
</dbReference>
<proteinExistence type="predicted"/>
<evidence type="ECO:0000256" key="4">
    <source>
        <dbReference type="SAM" id="Phobius"/>
    </source>
</evidence>
<evidence type="ECO:0000313" key="8">
    <source>
        <dbReference type="Proteomes" id="UP000007364"/>
    </source>
</evidence>
<dbReference type="Gene3D" id="2.70.98.10">
    <property type="match status" value="1"/>
</dbReference>
<dbReference type="InterPro" id="IPR050883">
    <property type="entry name" value="PNGase"/>
</dbReference>
<dbReference type="InterPro" id="IPR005887">
    <property type="entry name" value="GH92_a_mannosidase_put"/>
</dbReference>
<keyword evidence="4" id="KW-0812">Transmembrane</keyword>
<dbReference type="OrthoDB" id="9804511at2"/>
<evidence type="ECO:0000256" key="2">
    <source>
        <dbReference type="ARBA" id="ARBA00011245"/>
    </source>
</evidence>
<evidence type="ECO:0000313" key="7">
    <source>
        <dbReference type="EMBL" id="EKF54043.1"/>
    </source>
</evidence>
<dbReference type="AlphaFoldDB" id="K2NYZ8"/>
<dbReference type="Gene3D" id="3.30.2080.10">
    <property type="entry name" value="GH92 mannosidase domain"/>
    <property type="match status" value="1"/>
</dbReference>
<reference evidence="7 8" key="1">
    <citation type="journal article" date="2012" name="J. Bacteriol.">
        <title>Genome Sequence of Galbibacter marinum Type Strain ck-I2-15.</title>
        <authorList>
            <person name="Lai Q."/>
            <person name="Li C."/>
            <person name="Shao Z."/>
        </authorList>
    </citation>
    <scope>NUCLEOTIDE SEQUENCE [LARGE SCALE GENOMIC DNA]</scope>
    <source>
        <strain evidence="8">ck-I2-15</strain>
    </source>
</reference>
<keyword evidence="4" id="KW-0472">Membrane</keyword>